<organism evidence="1 2">
    <name type="scientific">Dryococelus australis</name>
    <dbReference type="NCBI Taxonomy" id="614101"/>
    <lineage>
        <taxon>Eukaryota</taxon>
        <taxon>Metazoa</taxon>
        <taxon>Ecdysozoa</taxon>
        <taxon>Arthropoda</taxon>
        <taxon>Hexapoda</taxon>
        <taxon>Insecta</taxon>
        <taxon>Pterygota</taxon>
        <taxon>Neoptera</taxon>
        <taxon>Polyneoptera</taxon>
        <taxon>Phasmatodea</taxon>
        <taxon>Verophasmatodea</taxon>
        <taxon>Anareolatae</taxon>
        <taxon>Phasmatidae</taxon>
        <taxon>Eurycanthinae</taxon>
        <taxon>Dryococelus</taxon>
    </lineage>
</organism>
<protein>
    <submittedName>
        <fullName evidence="1">Uncharacterized protein</fullName>
    </submittedName>
</protein>
<sequence>MIPDKTLQFQGGHCSDGKMYKARITILVAANMTESHKEKLLLIADDDDEDDYPLAQLACALRTPFSRREIEEFIEVDNSAAECTSTKLTF</sequence>
<reference evidence="1 2" key="1">
    <citation type="submission" date="2023-02" db="EMBL/GenBank/DDBJ databases">
        <title>LHISI_Scaffold_Assembly.</title>
        <authorList>
            <person name="Stuart O.P."/>
            <person name="Cleave R."/>
            <person name="Magrath M.J.L."/>
            <person name="Mikheyev A.S."/>
        </authorList>
    </citation>
    <scope>NUCLEOTIDE SEQUENCE [LARGE SCALE GENOMIC DNA]</scope>
    <source>
        <strain evidence="1">Daus_M_001</strain>
        <tissue evidence="1">Leg muscle</tissue>
    </source>
</reference>
<dbReference type="Proteomes" id="UP001159363">
    <property type="component" value="Chromosome 3"/>
</dbReference>
<name>A0ABQ9I050_9NEOP</name>
<proteinExistence type="predicted"/>
<evidence type="ECO:0000313" key="2">
    <source>
        <dbReference type="Proteomes" id="UP001159363"/>
    </source>
</evidence>
<dbReference type="EMBL" id="JARBHB010000003">
    <property type="protein sequence ID" value="KAJ8890030.1"/>
    <property type="molecule type" value="Genomic_DNA"/>
</dbReference>
<comment type="caution">
    <text evidence="1">The sequence shown here is derived from an EMBL/GenBank/DDBJ whole genome shotgun (WGS) entry which is preliminary data.</text>
</comment>
<accession>A0ABQ9I050</accession>
<gene>
    <name evidence="1" type="ORF">PR048_009536</name>
</gene>
<keyword evidence="2" id="KW-1185">Reference proteome</keyword>
<evidence type="ECO:0000313" key="1">
    <source>
        <dbReference type="EMBL" id="KAJ8890030.1"/>
    </source>
</evidence>